<gene>
    <name evidence="1" type="ORF">ACOLOM_LOCUS1882</name>
</gene>
<evidence type="ECO:0000313" key="2">
    <source>
        <dbReference type="Proteomes" id="UP000789525"/>
    </source>
</evidence>
<dbReference type="EMBL" id="CAJVPT010002266">
    <property type="protein sequence ID" value="CAG8478206.1"/>
    <property type="molecule type" value="Genomic_DNA"/>
</dbReference>
<sequence>MSSRSQTLHAPTRITVKDPKSLKNFTLEYSIHSGSRRFNRDLASIFPEIADQVNKCLVIPVFLNCENDMVGTGSIIDKERDEKLENFVGWGKSICQGLRDRGYWADLTDPCSGYPIFSDRGPSIYPDVQGAESLLKYPTQNVGCCHILLHPRWGSKVYPGTLFTFASVIDVKQVIDGSAVDSDEKANECS</sequence>
<dbReference type="Proteomes" id="UP000789525">
    <property type="component" value="Unassembled WGS sequence"/>
</dbReference>
<protein>
    <submittedName>
        <fullName evidence="1">13478_t:CDS:1</fullName>
    </submittedName>
</protein>
<comment type="caution">
    <text evidence="1">The sequence shown here is derived from an EMBL/GenBank/DDBJ whole genome shotgun (WGS) entry which is preliminary data.</text>
</comment>
<reference evidence="1" key="1">
    <citation type="submission" date="2021-06" db="EMBL/GenBank/DDBJ databases">
        <authorList>
            <person name="Kallberg Y."/>
            <person name="Tangrot J."/>
            <person name="Rosling A."/>
        </authorList>
    </citation>
    <scope>NUCLEOTIDE SEQUENCE</scope>
    <source>
        <strain evidence="1">CL356</strain>
    </source>
</reference>
<organism evidence="1 2">
    <name type="scientific">Acaulospora colombiana</name>
    <dbReference type="NCBI Taxonomy" id="27376"/>
    <lineage>
        <taxon>Eukaryota</taxon>
        <taxon>Fungi</taxon>
        <taxon>Fungi incertae sedis</taxon>
        <taxon>Mucoromycota</taxon>
        <taxon>Glomeromycotina</taxon>
        <taxon>Glomeromycetes</taxon>
        <taxon>Diversisporales</taxon>
        <taxon>Acaulosporaceae</taxon>
        <taxon>Acaulospora</taxon>
    </lineage>
</organism>
<evidence type="ECO:0000313" key="1">
    <source>
        <dbReference type="EMBL" id="CAG8478206.1"/>
    </source>
</evidence>
<accession>A0ACA9KLF7</accession>
<name>A0ACA9KLF7_9GLOM</name>
<proteinExistence type="predicted"/>
<keyword evidence="2" id="KW-1185">Reference proteome</keyword>